<dbReference type="PANTHER" id="PTHR33472:SF28">
    <property type="entry name" value="BROMO AND FHA DOMAIN-CONTAINING PROTEIN DDB_G0267958"/>
    <property type="match status" value="1"/>
</dbReference>
<feature type="compositionally biased region" description="Basic and acidic residues" evidence="1">
    <location>
        <begin position="1"/>
        <end position="17"/>
    </location>
</feature>
<evidence type="ECO:0000256" key="1">
    <source>
        <dbReference type="SAM" id="MobiDB-lite"/>
    </source>
</evidence>
<name>A0AAV8RXK0_ENSVE</name>
<feature type="region of interest" description="Disordered" evidence="1">
    <location>
        <begin position="1"/>
        <end position="32"/>
    </location>
</feature>
<protein>
    <submittedName>
        <fullName evidence="2">Uncharacterized protein</fullName>
    </submittedName>
</protein>
<reference evidence="2 3" key="1">
    <citation type="submission" date="2022-12" db="EMBL/GenBank/DDBJ databases">
        <title>Chromosome-scale assembly of the Ensete ventricosum genome.</title>
        <authorList>
            <person name="Dussert Y."/>
            <person name="Stocks J."/>
            <person name="Wendawek A."/>
            <person name="Woldeyes F."/>
            <person name="Nichols R.A."/>
            <person name="Borrell J.S."/>
        </authorList>
    </citation>
    <scope>NUCLEOTIDE SEQUENCE [LARGE SCALE GENOMIC DNA]</scope>
    <source>
        <strain evidence="3">cv. Maze</strain>
        <tissue evidence="2">Seeds</tissue>
    </source>
</reference>
<organism evidence="2 3">
    <name type="scientific">Ensete ventricosum</name>
    <name type="common">Abyssinian banana</name>
    <name type="synonym">Musa ensete</name>
    <dbReference type="NCBI Taxonomy" id="4639"/>
    <lineage>
        <taxon>Eukaryota</taxon>
        <taxon>Viridiplantae</taxon>
        <taxon>Streptophyta</taxon>
        <taxon>Embryophyta</taxon>
        <taxon>Tracheophyta</taxon>
        <taxon>Spermatophyta</taxon>
        <taxon>Magnoliopsida</taxon>
        <taxon>Liliopsida</taxon>
        <taxon>Zingiberales</taxon>
        <taxon>Musaceae</taxon>
        <taxon>Ensete</taxon>
    </lineage>
</organism>
<keyword evidence="3" id="KW-1185">Reference proteome</keyword>
<dbReference type="PANTHER" id="PTHR33472">
    <property type="entry name" value="OS01G0106600 PROTEIN"/>
    <property type="match status" value="1"/>
</dbReference>
<evidence type="ECO:0000313" key="2">
    <source>
        <dbReference type="EMBL" id="KAJ8511854.1"/>
    </source>
</evidence>
<comment type="caution">
    <text evidence="2">The sequence shown here is derived from an EMBL/GenBank/DDBJ whole genome shotgun (WGS) entry which is preliminary data.</text>
</comment>
<accession>A0AAV8RXK0</accession>
<dbReference type="EMBL" id="JAQQAF010000001">
    <property type="protein sequence ID" value="KAJ8511854.1"/>
    <property type="molecule type" value="Genomic_DNA"/>
</dbReference>
<sequence length="117" mass="12105">MVSKSSSREHADADHDISALADHPISLGQQGGDGTRIVVLASENRGAVTKVNSQEMVDTGGVLRADENALAACANSNYQAVNNSIVLGGSCTAEDPGVHIAISDREDDDDESGEGRI</sequence>
<dbReference type="Proteomes" id="UP001222027">
    <property type="component" value="Unassembled WGS sequence"/>
</dbReference>
<dbReference type="AlphaFoldDB" id="A0AAV8RXK0"/>
<gene>
    <name evidence="2" type="ORF">OPV22_002288</name>
</gene>
<proteinExistence type="predicted"/>
<evidence type="ECO:0000313" key="3">
    <source>
        <dbReference type="Proteomes" id="UP001222027"/>
    </source>
</evidence>